<evidence type="ECO:0000259" key="5">
    <source>
        <dbReference type="PROSITE" id="PS50109"/>
    </source>
</evidence>
<feature type="domain" description="Histidine kinase" evidence="5">
    <location>
        <begin position="856"/>
        <end position="1075"/>
    </location>
</feature>
<protein>
    <recommendedName>
        <fullName evidence="2">histidine kinase</fullName>
        <ecNumber evidence="2">2.7.13.3</ecNumber>
    </recommendedName>
</protein>
<dbReference type="InterPro" id="IPR004358">
    <property type="entry name" value="Sig_transdc_His_kin-like_C"/>
</dbReference>
<dbReference type="InterPro" id="IPR003594">
    <property type="entry name" value="HATPase_dom"/>
</dbReference>
<dbReference type="EC" id="2.7.13.3" evidence="2"/>
<dbReference type="InterPro" id="IPR015943">
    <property type="entry name" value="WD40/YVTN_repeat-like_dom_sf"/>
</dbReference>
<comment type="caution">
    <text evidence="6">The sequence shown here is derived from an EMBL/GenBank/DDBJ whole genome shotgun (WGS) entry which is preliminary data.</text>
</comment>
<evidence type="ECO:0000256" key="4">
    <source>
        <dbReference type="SAM" id="SignalP"/>
    </source>
</evidence>
<dbReference type="InterPro" id="IPR011123">
    <property type="entry name" value="Y_Y_Y"/>
</dbReference>
<dbReference type="SUPFAM" id="SSF63829">
    <property type="entry name" value="Calcium-dependent phosphotriesterase"/>
    <property type="match status" value="2"/>
</dbReference>
<dbReference type="PROSITE" id="PS50109">
    <property type="entry name" value="HIS_KIN"/>
    <property type="match status" value="1"/>
</dbReference>
<keyword evidence="7" id="KW-1185">Reference proteome</keyword>
<dbReference type="EMBL" id="BAAAEO010000001">
    <property type="protein sequence ID" value="GAA0540316.1"/>
    <property type="molecule type" value="Genomic_DNA"/>
</dbReference>
<dbReference type="InterPro" id="IPR013783">
    <property type="entry name" value="Ig-like_fold"/>
</dbReference>
<dbReference type="Pfam" id="PF07494">
    <property type="entry name" value="Reg_prop"/>
    <property type="match status" value="4"/>
</dbReference>
<dbReference type="SMART" id="SM00388">
    <property type="entry name" value="HisKA"/>
    <property type="match status" value="1"/>
</dbReference>
<dbReference type="Gene3D" id="3.30.565.10">
    <property type="entry name" value="Histidine kinase-like ATPase, C-terminal domain"/>
    <property type="match status" value="1"/>
</dbReference>
<evidence type="ECO:0000256" key="2">
    <source>
        <dbReference type="ARBA" id="ARBA00012438"/>
    </source>
</evidence>
<evidence type="ECO:0000256" key="1">
    <source>
        <dbReference type="ARBA" id="ARBA00000085"/>
    </source>
</evidence>
<dbReference type="Gene3D" id="2.60.40.10">
    <property type="entry name" value="Immunoglobulins"/>
    <property type="match status" value="1"/>
</dbReference>
<evidence type="ECO:0000256" key="3">
    <source>
        <dbReference type="ARBA" id="ARBA00022553"/>
    </source>
</evidence>
<dbReference type="SUPFAM" id="SSF55874">
    <property type="entry name" value="ATPase domain of HSP90 chaperone/DNA topoisomerase II/histidine kinase"/>
    <property type="match status" value="1"/>
</dbReference>
<dbReference type="Pfam" id="PF02518">
    <property type="entry name" value="HATPase_c"/>
    <property type="match status" value="1"/>
</dbReference>
<dbReference type="Proteomes" id="UP001501169">
    <property type="component" value="Unassembled WGS sequence"/>
</dbReference>
<sequence>MVFTVRFILLLVFCTCVSAEERFNRLGVDDGLPNATIYSVQQDKSGYLWLGSTNSGLLRFDGYRFDEFAVLTAAELQQNQTPDVGAVLIDKHDNIWAGTWGLGLSRLDAGTQTLHRYTEAHGLAGNQIQALMLDAQHRLWVGTTSGLSRINADDSIDNVGSGTEQTALADQRIWSLAQTDDGTVWIGTSAGLHSWREDRGLGPVIELVNDADSLSRKNEIRALAVWQNKLWVGSRQGLFRYEPEEQQFIAQPLAQAEPLVNVLFADNSEHQLLIGSYNGLHRLIPASVDMIDVKQQLSHVNVRSIMRDRSGVLWLGSRESGLYRNVVSSEAFSDIGSISPGLSEQEPFSVTAILKRQDTVWLGSTDALYRIQLSDGQFTRQALNTRVNAIAADKSGQVYIATDTGLYRFTDGTTEKIDMPFDLTNVSNRNVRDLYIDATDTLYLGMWGEGVIAWQPTEHRVQHWLAELSQTSVGNAVQQVFVGTDRQLWVATRYSGLFQIDLPSGKIQQYSTAANSAITLQHNNVQCVSEQAGILAICSRDGLILYNRITTEQKLLGRENGLPSEIVLGVLQQKQQLWVMTAKGLAHRLSEQQRFSNYNSRDGMVSTELNTNSVYADDNQILFGSMGGLVVVEPELLKANVYIPGPTLSAVVIDHKEQQLKPHGQPWGVIKLSPENHTVNFEFSALDYQDPQRNQFHYKLEGINSEWVLAGARNSAFYANLPVGSYPLLLKASNNHGVFSEPRVVATLQILPHWWQQSWVQYSAIAIASLFLWLMHIYRLRHIRQVNRLLQSAVDSKAKAQLVLETRVAERTRALEESSVTLSLRTKQLERSLEEQARVNKELKRLDKLKDEFIATVSHELRTPLTAIRGAVGLLAQNVVTPGNPVYSEMLHTAQANSERLAHLINDLLDLQKFAAGTFTLSMNKLDLLELAHQAVQVMQPYAKRFQVELTLDAVSPESYSVNADALRLRQVIDNLVSNAIKFSPAGAMVIVRLSTTDKDVLLEVEDHGCGIPELFQSHIFEKFSQADSSDSRTREGTGLGLAICKKIIENHYGDIGFTSAVGQGTTFWFKLQRA</sequence>
<keyword evidence="3" id="KW-0597">Phosphoprotein</keyword>
<reference evidence="7" key="1">
    <citation type="journal article" date="2019" name="Int. J. Syst. Evol. Microbiol.">
        <title>The Global Catalogue of Microorganisms (GCM) 10K type strain sequencing project: providing services to taxonomists for standard genome sequencing and annotation.</title>
        <authorList>
            <consortium name="The Broad Institute Genomics Platform"/>
            <consortium name="The Broad Institute Genome Sequencing Center for Infectious Disease"/>
            <person name="Wu L."/>
            <person name="Ma J."/>
        </authorList>
    </citation>
    <scope>NUCLEOTIDE SEQUENCE [LARGE SCALE GENOMIC DNA]</scope>
    <source>
        <strain evidence="7">JCM 14331</strain>
    </source>
</reference>
<dbReference type="PRINTS" id="PR00344">
    <property type="entry name" value="BCTRLSENSOR"/>
</dbReference>
<dbReference type="Pfam" id="PF00512">
    <property type="entry name" value="HisKA"/>
    <property type="match status" value="1"/>
</dbReference>
<feature type="signal peptide" evidence="4">
    <location>
        <begin position="1"/>
        <end position="19"/>
    </location>
</feature>
<dbReference type="SUPFAM" id="SSF47384">
    <property type="entry name" value="Homodimeric domain of signal transducing histidine kinase"/>
    <property type="match status" value="1"/>
</dbReference>
<name>A0ABP3NDS3_9GAMM</name>
<dbReference type="PANTHER" id="PTHR43547:SF2">
    <property type="entry name" value="HYBRID SIGNAL TRANSDUCTION HISTIDINE KINASE C"/>
    <property type="match status" value="1"/>
</dbReference>
<feature type="chain" id="PRO_5045828506" description="histidine kinase" evidence="4">
    <location>
        <begin position="20"/>
        <end position="1075"/>
    </location>
</feature>
<dbReference type="InterPro" id="IPR003661">
    <property type="entry name" value="HisK_dim/P_dom"/>
</dbReference>
<evidence type="ECO:0000313" key="7">
    <source>
        <dbReference type="Proteomes" id="UP001501169"/>
    </source>
</evidence>
<dbReference type="CDD" id="cd00082">
    <property type="entry name" value="HisKA"/>
    <property type="match status" value="1"/>
</dbReference>
<proteinExistence type="predicted"/>
<accession>A0ABP3NDS3</accession>
<dbReference type="Gene3D" id="2.130.10.10">
    <property type="entry name" value="YVTN repeat-like/Quinoprotein amine dehydrogenase"/>
    <property type="match status" value="4"/>
</dbReference>
<comment type="catalytic activity">
    <reaction evidence="1">
        <text>ATP + protein L-histidine = ADP + protein N-phospho-L-histidine.</text>
        <dbReference type="EC" id="2.7.13.3"/>
    </reaction>
</comment>
<organism evidence="6 7">
    <name type="scientific">Rheinheimera aquimaris</name>
    <dbReference type="NCBI Taxonomy" id="412437"/>
    <lineage>
        <taxon>Bacteria</taxon>
        <taxon>Pseudomonadati</taxon>
        <taxon>Pseudomonadota</taxon>
        <taxon>Gammaproteobacteria</taxon>
        <taxon>Chromatiales</taxon>
        <taxon>Chromatiaceae</taxon>
        <taxon>Rheinheimera</taxon>
    </lineage>
</organism>
<dbReference type="InterPro" id="IPR011110">
    <property type="entry name" value="Reg_prop"/>
</dbReference>
<dbReference type="Pfam" id="PF07495">
    <property type="entry name" value="Y_Y_Y"/>
    <property type="match status" value="1"/>
</dbReference>
<dbReference type="InterPro" id="IPR036890">
    <property type="entry name" value="HATPase_C_sf"/>
</dbReference>
<dbReference type="RefSeq" id="WP_226765627.1">
    <property type="nucleotide sequence ID" value="NZ_BAAAEO010000001.1"/>
</dbReference>
<dbReference type="InterPro" id="IPR036097">
    <property type="entry name" value="HisK_dim/P_sf"/>
</dbReference>
<gene>
    <name evidence="6" type="ORF">GCM10009098_04830</name>
</gene>
<dbReference type="Gene3D" id="1.10.287.130">
    <property type="match status" value="1"/>
</dbReference>
<dbReference type="CDD" id="cd16922">
    <property type="entry name" value="HATPase_EvgS-ArcB-TorS-like"/>
    <property type="match status" value="1"/>
</dbReference>
<dbReference type="SMART" id="SM00387">
    <property type="entry name" value="HATPase_c"/>
    <property type="match status" value="1"/>
</dbReference>
<evidence type="ECO:0000313" key="6">
    <source>
        <dbReference type="EMBL" id="GAA0540316.1"/>
    </source>
</evidence>
<keyword evidence="4" id="KW-0732">Signal</keyword>
<dbReference type="PANTHER" id="PTHR43547">
    <property type="entry name" value="TWO-COMPONENT HISTIDINE KINASE"/>
    <property type="match status" value="1"/>
</dbReference>
<dbReference type="InterPro" id="IPR005467">
    <property type="entry name" value="His_kinase_dom"/>
</dbReference>